<gene>
    <name evidence="1" type="ORF">PIB30_056139</name>
</gene>
<comment type="caution">
    <text evidence="1">The sequence shown here is derived from an EMBL/GenBank/DDBJ whole genome shotgun (WGS) entry which is preliminary data.</text>
</comment>
<sequence>MGKFGRLGASVGRLGIGGWALKTGVGCVFWVCGSVCGPPGASFGHLGVGCVLWVCWECVWAPRRQLWAPGRWCCGARRWCGCVRGASALVLGAWAPSLSAVLSRGVSGLKPIVNYRLLYIDVKHQILAFKYNWNHIIWSYVAQVIPVLVHRGHAEKLTKTHGRLGIKVERLGAHFLTSKAQNQRLGVTVYAEKCR</sequence>
<accession>A0ABU6UI20</accession>
<name>A0ABU6UI20_9FABA</name>
<evidence type="ECO:0000313" key="2">
    <source>
        <dbReference type="Proteomes" id="UP001341840"/>
    </source>
</evidence>
<organism evidence="1 2">
    <name type="scientific">Stylosanthes scabra</name>
    <dbReference type="NCBI Taxonomy" id="79078"/>
    <lineage>
        <taxon>Eukaryota</taxon>
        <taxon>Viridiplantae</taxon>
        <taxon>Streptophyta</taxon>
        <taxon>Embryophyta</taxon>
        <taxon>Tracheophyta</taxon>
        <taxon>Spermatophyta</taxon>
        <taxon>Magnoliopsida</taxon>
        <taxon>eudicotyledons</taxon>
        <taxon>Gunneridae</taxon>
        <taxon>Pentapetalae</taxon>
        <taxon>rosids</taxon>
        <taxon>fabids</taxon>
        <taxon>Fabales</taxon>
        <taxon>Fabaceae</taxon>
        <taxon>Papilionoideae</taxon>
        <taxon>50 kb inversion clade</taxon>
        <taxon>dalbergioids sensu lato</taxon>
        <taxon>Dalbergieae</taxon>
        <taxon>Pterocarpus clade</taxon>
        <taxon>Stylosanthes</taxon>
    </lineage>
</organism>
<evidence type="ECO:0000313" key="1">
    <source>
        <dbReference type="EMBL" id="MED6160950.1"/>
    </source>
</evidence>
<proteinExistence type="predicted"/>
<keyword evidence="2" id="KW-1185">Reference proteome</keyword>
<protein>
    <submittedName>
        <fullName evidence="1">Uncharacterized protein</fullName>
    </submittedName>
</protein>
<dbReference type="Proteomes" id="UP001341840">
    <property type="component" value="Unassembled WGS sequence"/>
</dbReference>
<reference evidence="1 2" key="1">
    <citation type="journal article" date="2023" name="Plants (Basel)">
        <title>Bridging the Gap: Combining Genomics and Transcriptomics Approaches to Understand Stylosanthes scabra, an Orphan Legume from the Brazilian Caatinga.</title>
        <authorList>
            <person name="Ferreira-Neto J.R.C."/>
            <person name="da Silva M.D."/>
            <person name="Binneck E."/>
            <person name="de Melo N.F."/>
            <person name="da Silva R.H."/>
            <person name="de Melo A.L.T.M."/>
            <person name="Pandolfi V."/>
            <person name="Bustamante F.O."/>
            <person name="Brasileiro-Vidal A.C."/>
            <person name="Benko-Iseppon A.M."/>
        </authorList>
    </citation>
    <scope>NUCLEOTIDE SEQUENCE [LARGE SCALE GENOMIC DNA]</scope>
    <source>
        <tissue evidence="1">Leaves</tissue>
    </source>
</reference>
<dbReference type="EMBL" id="JASCZI010121274">
    <property type="protein sequence ID" value="MED6160950.1"/>
    <property type="molecule type" value="Genomic_DNA"/>
</dbReference>